<evidence type="ECO:0000256" key="1">
    <source>
        <dbReference type="ARBA" id="ARBA00022649"/>
    </source>
</evidence>
<keyword evidence="1" id="KW-1277">Toxin-antitoxin system</keyword>
<protein>
    <submittedName>
        <fullName evidence="2">Post-segregation antitoxin CcdA</fullName>
    </submittedName>
</protein>
<name>A0A2T4IDS7_9RHOO</name>
<dbReference type="Pfam" id="PF07362">
    <property type="entry name" value="CcdA"/>
    <property type="match status" value="1"/>
</dbReference>
<evidence type="ECO:0000313" key="2">
    <source>
        <dbReference type="EMBL" id="PTD95886.1"/>
    </source>
</evidence>
<reference evidence="2 3" key="1">
    <citation type="submission" date="2018-03" db="EMBL/GenBank/DDBJ databases">
        <authorList>
            <person name="Keele B.F."/>
        </authorList>
    </citation>
    <scope>NUCLEOTIDE SEQUENCE [LARGE SCALE GENOMIC DNA]</scope>
    <source>
        <strain evidence="2 3">D20</strain>
    </source>
</reference>
<organism evidence="2 3">
    <name type="scientific">Pseudothauera lacus</name>
    <dbReference type="NCBI Taxonomy" id="2136175"/>
    <lineage>
        <taxon>Bacteria</taxon>
        <taxon>Pseudomonadati</taxon>
        <taxon>Pseudomonadota</taxon>
        <taxon>Betaproteobacteria</taxon>
        <taxon>Rhodocyclales</taxon>
        <taxon>Zoogloeaceae</taxon>
        <taxon>Pseudothauera</taxon>
    </lineage>
</organism>
<keyword evidence="3" id="KW-1185">Reference proteome</keyword>
<dbReference type="EMBL" id="PZKC01000010">
    <property type="protein sequence ID" value="PTD95886.1"/>
    <property type="molecule type" value="Genomic_DNA"/>
</dbReference>
<dbReference type="RefSeq" id="WP_107494128.1">
    <property type="nucleotide sequence ID" value="NZ_PZKC01000010.1"/>
</dbReference>
<dbReference type="Proteomes" id="UP000241193">
    <property type="component" value="Unassembled WGS sequence"/>
</dbReference>
<accession>A0A2T4IDS7</accession>
<comment type="caution">
    <text evidence="2">The sequence shown here is derived from an EMBL/GenBank/DDBJ whole genome shotgun (WGS) entry which is preliminary data.</text>
</comment>
<dbReference type="OrthoDB" id="8687660at2"/>
<sequence>MSIDQYATAPKKATNVSLAEPLLAEAKALRINVSQAAEAGLARAVAEKRAALWVAENAEAFECWNAYVEKNGLPLAKYRTF</sequence>
<gene>
    <name evidence="2" type="ORF">C8261_12640</name>
</gene>
<dbReference type="InterPro" id="IPR009956">
    <property type="entry name" value="Post-segregation_anti-tox_CcdA"/>
</dbReference>
<dbReference type="AlphaFoldDB" id="A0A2T4IDS7"/>
<reference evidence="2 3" key="2">
    <citation type="submission" date="2018-04" db="EMBL/GenBank/DDBJ databases">
        <title>Thauera lacus sp. nov., isolated from an saline lake in Inner Mongolia, China.</title>
        <authorList>
            <person name="Liang Q.-Y."/>
        </authorList>
    </citation>
    <scope>NUCLEOTIDE SEQUENCE [LARGE SCALE GENOMIC DNA]</scope>
    <source>
        <strain evidence="2 3">D20</strain>
    </source>
</reference>
<proteinExistence type="predicted"/>
<evidence type="ECO:0000313" key="3">
    <source>
        <dbReference type="Proteomes" id="UP000241193"/>
    </source>
</evidence>